<dbReference type="PRINTS" id="PR00480">
    <property type="entry name" value="ASTACIN"/>
</dbReference>
<dbReference type="Pfam" id="PF01400">
    <property type="entry name" value="Astacin"/>
    <property type="match status" value="1"/>
</dbReference>
<comment type="caution">
    <text evidence="2">Lacks conserved residue(s) required for the propagation of feature annotation.</text>
</comment>
<evidence type="ECO:0000259" key="4">
    <source>
        <dbReference type="PROSITE" id="PS51864"/>
    </source>
</evidence>
<dbReference type="SMART" id="SM00235">
    <property type="entry name" value="ZnMc"/>
    <property type="match status" value="1"/>
</dbReference>
<dbReference type="SUPFAM" id="SSF55486">
    <property type="entry name" value="Metalloproteases ('zincins'), catalytic domain"/>
    <property type="match status" value="1"/>
</dbReference>
<evidence type="ECO:0000256" key="3">
    <source>
        <dbReference type="RuleBase" id="RU361183"/>
    </source>
</evidence>
<dbReference type="GO" id="GO:0008270">
    <property type="term" value="F:zinc ion binding"/>
    <property type="evidence" value="ECO:0007669"/>
    <property type="project" value="UniProtKB-UniRule"/>
</dbReference>
<dbReference type="PANTHER" id="PTHR10127">
    <property type="entry name" value="DISCOIDIN, CUB, EGF, LAMININ , AND ZINC METALLOPROTEASE DOMAIN CONTAINING"/>
    <property type="match status" value="1"/>
</dbReference>
<dbReference type="CDD" id="cd04280">
    <property type="entry name" value="ZnMc_astacin_like"/>
    <property type="match status" value="1"/>
</dbReference>
<accession>A0AA39MAK0</accession>
<keyword evidence="2 3" id="KW-0479">Metal-binding</keyword>
<dbReference type="InterPro" id="IPR024079">
    <property type="entry name" value="MetalloPept_cat_dom_sf"/>
</dbReference>
<dbReference type="GO" id="GO:0006508">
    <property type="term" value="P:proteolysis"/>
    <property type="evidence" value="ECO:0007669"/>
    <property type="project" value="UniProtKB-KW"/>
</dbReference>
<evidence type="ECO:0000313" key="6">
    <source>
        <dbReference type="Proteomes" id="UP001175271"/>
    </source>
</evidence>
<reference evidence="5" key="1">
    <citation type="submission" date="2023-06" db="EMBL/GenBank/DDBJ databases">
        <title>Genomic analysis of the entomopathogenic nematode Steinernema hermaphroditum.</title>
        <authorList>
            <person name="Schwarz E.M."/>
            <person name="Heppert J.K."/>
            <person name="Baniya A."/>
            <person name="Schwartz H.T."/>
            <person name="Tan C.-H."/>
            <person name="Antoshechkin I."/>
            <person name="Sternberg P.W."/>
            <person name="Goodrich-Blair H."/>
            <person name="Dillman A.R."/>
        </authorList>
    </citation>
    <scope>NUCLEOTIDE SEQUENCE</scope>
    <source>
        <strain evidence="5">PS9179</strain>
        <tissue evidence="5">Whole animal</tissue>
    </source>
</reference>
<dbReference type="Proteomes" id="UP001175271">
    <property type="component" value="Unassembled WGS sequence"/>
</dbReference>
<keyword evidence="6" id="KW-1185">Reference proteome</keyword>
<protein>
    <recommendedName>
        <fullName evidence="3">Metalloendopeptidase</fullName>
        <ecNumber evidence="3">3.4.24.-</ecNumber>
    </recommendedName>
</protein>
<evidence type="ECO:0000256" key="1">
    <source>
        <dbReference type="ARBA" id="ARBA00023157"/>
    </source>
</evidence>
<dbReference type="PANTHER" id="PTHR10127:SF880">
    <property type="entry name" value="ZINC METALLOPROTEINASE NAS-5"/>
    <property type="match status" value="1"/>
</dbReference>
<comment type="caution">
    <text evidence="5">The sequence shown here is derived from an EMBL/GenBank/DDBJ whole genome shotgun (WGS) entry which is preliminary data.</text>
</comment>
<feature type="chain" id="PRO_5041489228" description="Metalloendopeptidase" evidence="3">
    <location>
        <begin position="23"/>
        <end position="347"/>
    </location>
</feature>
<feature type="binding site" evidence="2">
    <location>
        <position position="166"/>
    </location>
    <ligand>
        <name>Zn(2+)</name>
        <dbReference type="ChEBI" id="CHEBI:29105"/>
        <note>catalytic</note>
    </ligand>
</feature>
<feature type="active site" evidence="2">
    <location>
        <position position="157"/>
    </location>
</feature>
<evidence type="ECO:0000313" key="5">
    <source>
        <dbReference type="EMBL" id="KAK0426545.1"/>
    </source>
</evidence>
<keyword evidence="2 3" id="KW-0645">Protease</keyword>
<evidence type="ECO:0000256" key="2">
    <source>
        <dbReference type="PROSITE-ProRule" id="PRU01211"/>
    </source>
</evidence>
<feature type="binding site" evidence="2">
    <location>
        <position position="156"/>
    </location>
    <ligand>
        <name>Zn(2+)</name>
        <dbReference type="ChEBI" id="CHEBI:29105"/>
        <note>catalytic</note>
    </ligand>
</feature>
<comment type="cofactor">
    <cofactor evidence="2 3">
        <name>Zn(2+)</name>
        <dbReference type="ChEBI" id="CHEBI:29105"/>
    </cofactor>
    <text evidence="2 3">Binds 1 zinc ion per subunit.</text>
</comment>
<proteinExistence type="predicted"/>
<name>A0AA39MAK0_9BILA</name>
<keyword evidence="2 3" id="KW-0482">Metalloprotease</keyword>
<dbReference type="InterPro" id="IPR006026">
    <property type="entry name" value="Peptidase_Metallo"/>
</dbReference>
<dbReference type="EC" id="3.4.24.-" evidence="3"/>
<keyword evidence="3" id="KW-0732">Signal</keyword>
<dbReference type="InterPro" id="IPR001506">
    <property type="entry name" value="Peptidase_M12A"/>
</dbReference>
<gene>
    <name evidence="5" type="ORF">QR680_009766</name>
</gene>
<dbReference type="InterPro" id="IPR034035">
    <property type="entry name" value="Astacin-like_dom"/>
</dbReference>
<dbReference type="EMBL" id="JAUCMV010000001">
    <property type="protein sequence ID" value="KAK0426545.1"/>
    <property type="molecule type" value="Genomic_DNA"/>
</dbReference>
<keyword evidence="1" id="KW-1015">Disulfide bond</keyword>
<feature type="binding site" evidence="2">
    <location>
        <position position="160"/>
    </location>
    <ligand>
        <name>Zn(2+)</name>
        <dbReference type="ChEBI" id="CHEBI:29105"/>
        <note>catalytic</note>
    </ligand>
</feature>
<dbReference type="PROSITE" id="PS51864">
    <property type="entry name" value="ASTACIN"/>
    <property type="match status" value="1"/>
</dbReference>
<dbReference type="Gene3D" id="3.40.390.10">
    <property type="entry name" value="Collagenase (Catalytic Domain)"/>
    <property type="match status" value="1"/>
</dbReference>
<dbReference type="AlphaFoldDB" id="A0AA39MAK0"/>
<sequence length="347" mass="39971">MRHSAVLLLFLLLLSSWNYVDAKRGKRIDLYQQRGGDIVQIRPDGGRQVMYNSLPRGSVFRWTKYRSQDGYYVIPYVISGQFDREERMIILNAMRRIEMNSCIRFQKRRSESDYVDIQNQYYQGCYTSVGRLPGRNVVMLEANSQATCVEHDIVIHELFHTIGLWHEHMRYDRDNYIKVHFENIEQMYFSQFAKVPKGESDTFGVKYDYRSVMHYAKDAFAKRKGLISMETFDPSFQDVIGRVNDASPSDYRKICILYECKVCRGDKAGGSLPNVPAKPVPKSAPLPKVPPQKSVDECPDKFPAFCETMIGQRSRDFVCGMFSGMMKSWCCASCSSAPSFEPIFVAA</sequence>
<dbReference type="GO" id="GO:0004222">
    <property type="term" value="F:metalloendopeptidase activity"/>
    <property type="evidence" value="ECO:0007669"/>
    <property type="project" value="UniProtKB-UniRule"/>
</dbReference>
<keyword evidence="2 3" id="KW-0862">Zinc</keyword>
<feature type="domain" description="Peptidase M12A" evidence="4">
    <location>
        <begin position="52"/>
        <end position="261"/>
    </location>
</feature>
<keyword evidence="2 3" id="KW-0378">Hydrolase</keyword>
<feature type="signal peptide" evidence="3">
    <location>
        <begin position="1"/>
        <end position="22"/>
    </location>
</feature>
<organism evidence="5 6">
    <name type="scientific">Steinernema hermaphroditum</name>
    <dbReference type="NCBI Taxonomy" id="289476"/>
    <lineage>
        <taxon>Eukaryota</taxon>
        <taxon>Metazoa</taxon>
        <taxon>Ecdysozoa</taxon>
        <taxon>Nematoda</taxon>
        <taxon>Chromadorea</taxon>
        <taxon>Rhabditida</taxon>
        <taxon>Tylenchina</taxon>
        <taxon>Panagrolaimomorpha</taxon>
        <taxon>Strongyloidoidea</taxon>
        <taxon>Steinernematidae</taxon>
        <taxon>Steinernema</taxon>
    </lineage>
</organism>